<sequence length="94" mass="11372">MVFIRSNNHLRQHRVERELGHPSTEFRQLTMLVECTQSVKQFQCLKKRFGWWRVHKVKVQQVIDSKTLETESIFRDPFFRIDQPAVRQMLSISE</sequence>
<dbReference type="Proteomes" id="UP000030748">
    <property type="component" value="Unassembled WGS sequence"/>
</dbReference>
<reference evidence="1 2" key="1">
    <citation type="journal article" date="2013" name="Proc. Natl. Acad. Sci. U.S.A.">
        <title>Fine-scale variation in meiotic recombination in Mimulus inferred from population shotgun sequencing.</title>
        <authorList>
            <person name="Hellsten U."/>
            <person name="Wright K.M."/>
            <person name="Jenkins J."/>
            <person name="Shu S."/>
            <person name="Yuan Y."/>
            <person name="Wessler S.R."/>
            <person name="Schmutz J."/>
            <person name="Willis J.H."/>
            <person name="Rokhsar D.S."/>
        </authorList>
    </citation>
    <scope>NUCLEOTIDE SEQUENCE [LARGE SCALE GENOMIC DNA]</scope>
    <source>
        <strain evidence="2">cv. DUN x IM62</strain>
    </source>
</reference>
<gene>
    <name evidence="1" type="ORF">MIMGU_mgv1a017085mg</name>
</gene>
<evidence type="ECO:0000313" key="2">
    <source>
        <dbReference type="Proteomes" id="UP000030748"/>
    </source>
</evidence>
<keyword evidence="2" id="KW-1185">Reference proteome</keyword>
<accession>A0A022PVL6</accession>
<dbReference type="EMBL" id="KI632336">
    <property type="protein sequence ID" value="EYU18290.1"/>
    <property type="molecule type" value="Genomic_DNA"/>
</dbReference>
<dbReference type="AlphaFoldDB" id="A0A022PVL6"/>
<protein>
    <submittedName>
        <fullName evidence="1">Uncharacterized protein</fullName>
    </submittedName>
</protein>
<organism evidence="1 2">
    <name type="scientific">Erythranthe guttata</name>
    <name type="common">Yellow monkey flower</name>
    <name type="synonym">Mimulus guttatus</name>
    <dbReference type="NCBI Taxonomy" id="4155"/>
    <lineage>
        <taxon>Eukaryota</taxon>
        <taxon>Viridiplantae</taxon>
        <taxon>Streptophyta</taxon>
        <taxon>Embryophyta</taxon>
        <taxon>Tracheophyta</taxon>
        <taxon>Spermatophyta</taxon>
        <taxon>Magnoliopsida</taxon>
        <taxon>eudicotyledons</taxon>
        <taxon>Gunneridae</taxon>
        <taxon>Pentapetalae</taxon>
        <taxon>asterids</taxon>
        <taxon>lamiids</taxon>
        <taxon>Lamiales</taxon>
        <taxon>Phrymaceae</taxon>
        <taxon>Erythranthe</taxon>
    </lineage>
</organism>
<name>A0A022PVL6_ERYGU</name>
<proteinExistence type="predicted"/>
<evidence type="ECO:0000313" key="1">
    <source>
        <dbReference type="EMBL" id="EYU18290.1"/>
    </source>
</evidence>